<reference evidence="2 3" key="1">
    <citation type="submission" date="2023-08" db="EMBL/GenBank/DDBJ databases">
        <title>Black Yeasts Isolated from many extreme environments.</title>
        <authorList>
            <person name="Coleine C."/>
            <person name="Stajich J.E."/>
            <person name="Selbmann L."/>
        </authorList>
    </citation>
    <scope>NUCLEOTIDE SEQUENCE [LARGE SCALE GENOMIC DNA]</scope>
    <source>
        <strain evidence="2 3">CCFEE 5885</strain>
    </source>
</reference>
<keyword evidence="3" id="KW-1185">Reference proteome</keyword>
<organism evidence="2 3">
    <name type="scientific">Lithohypha guttulata</name>
    <dbReference type="NCBI Taxonomy" id="1690604"/>
    <lineage>
        <taxon>Eukaryota</taxon>
        <taxon>Fungi</taxon>
        <taxon>Dikarya</taxon>
        <taxon>Ascomycota</taxon>
        <taxon>Pezizomycotina</taxon>
        <taxon>Eurotiomycetes</taxon>
        <taxon>Chaetothyriomycetidae</taxon>
        <taxon>Chaetothyriales</taxon>
        <taxon>Trichomeriaceae</taxon>
        <taxon>Lithohypha</taxon>
    </lineage>
</organism>
<sequence length="228" mass="26646">MRPPSPILLQDEEFDADESQNVGRERSSSPLDDPPPLARVDRLRFEQLFGLELGTREEILYLDREDRIELAMDMYNRSDCTWSIRKTAEYGVDRKMLKRRLDGGIVQEKLIATESIVLVGVIASLFQLGTPPTLCQLLDLANELLQRRLANLRKVHVRSLDRQTLPKEYRTDVKTIRRWVRRRPELEVKLARCMESKRAVQTCRKITQDFLDMLAGVVKRYHVRDLDI</sequence>
<gene>
    <name evidence="2" type="ORF">LTR24_009636</name>
</gene>
<feature type="region of interest" description="Disordered" evidence="1">
    <location>
        <begin position="1"/>
        <end position="37"/>
    </location>
</feature>
<protein>
    <submittedName>
        <fullName evidence="2">Uncharacterized protein</fullName>
    </submittedName>
</protein>
<proteinExistence type="predicted"/>
<name>A0ABR0JY00_9EURO</name>
<accession>A0ABR0JY00</accession>
<evidence type="ECO:0000256" key="1">
    <source>
        <dbReference type="SAM" id="MobiDB-lite"/>
    </source>
</evidence>
<comment type="caution">
    <text evidence="2">The sequence shown here is derived from an EMBL/GenBank/DDBJ whole genome shotgun (WGS) entry which is preliminary data.</text>
</comment>
<evidence type="ECO:0000313" key="2">
    <source>
        <dbReference type="EMBL" id="KAK5077446.1"/>
    </source>
</evidence>
<dbReference type="Proteomes" id="UP001345013">
    <property type="component" value="Unassembled WGS sequence"/>
</dbReference>
<dbReference type="EMBL" id="JAVRRG010000223">
    <property type="protein sequence ID" value="KAK5077446.1"/>
    <property type="molecule type" value="Genomic_DNA"/>
</dbReference>
<evidence type="ECO:0000313" key="3">
    <source>
        <dbReference type="Proteomes" id="UP001345013"/>
    </source>
</evidence>